<proteinExistence type="predicted"/>
<evidence type="ECO:0000313" key="2">
    <source>
        <dbReference type="EMBL" id="EBS4544819.1"/>
    </source>
</evidence>
<feature type="compositionally biased region" description="Gly residues" evidence="1">
    <location>
        <begin position="155"/>
        <end position="164"/>
    </location>
</feature>
<accession>A0A5U9VFX9</accession>
<dbReference type="Pfam" id="PF07030">
    <property type="entry name" value="Phage_Mu_Gp36"/>
    <property type="match status" value="1"/>
</dbReference>
<evidence type="ECO:0000256" key="1">
    <source>
        <dbReference type="SAM" id="MobiDB-lite"/>
    </source>
</evidence>
<protein>
    <submittedName>
        <fullName evidence="2">DUF1320 domain-containing protein</fullName>
    </submittedName>
</protein>
<reference evidence="2" key="1">
    <citation type="submission" date="2018-06" db="EMBL/GenBank/DDBJ databases">
        <authorList>
            <person name="Ashton P.M."/>
            <person name="Dallman T."/>
            <person name="Nair S."/>
            <person name="De Pinna E."/>
            <person name="Peters T."/>
            <person name="Grant K."/>
        </authorList>
    </citation>
    <scope>NUCLEOTIDE SEQUENCE [LARGE SCALE GENOMIC DNA]</scope>
    <source>
        <strain evidence="2">160804</strain>
    </source>
</reference>
<dbReference type="EMBL" id="AAGVNP010000008">
    <property type="protein sequence ID" value="EBS4544819.1"/>
    <property type="molecule type" value="Genomic_DNA"/>
</dbReference>
<dbReference type="Proteomes" id="UP000839885">
    <property type="component" value="Unassembled WGS sequence"/>
</dbReference>
<comment type="caution">
    <text evidence="2">The sequence shown here is derived from an EMBL/GenBank/DDBJ whole genome shotgun (WGS) entry which is preliminary data.</text>
</comment>
<sequence>MMYCSQADVEKVISRRTLIQLTNDSSADAPVADDDGRVFSRPQTSVINSDVIEDAIRSACELIDAYLRGRYDVVAVKASSPTVLRDLAVNIVRQKLYERRAEMDVPKSVEASYSATRQMLTDIKNGALTLGINPDGQDMPDPGQIRVKSRPATLGGPGGWLEKY</sequence>
<dbReference type="AlphaFoldDB" id="A0A5U9VFX9"/>
<name>A0A5U9VFX9_SALNE</name>
<gene>
    <name evidence="2" type="ORF">DQK32_02720</name>
</gene>
<organism evidence="2">
    <name type="scientific">Salmonella newport</name>
    <dbReference type="NCBI Taxonomy" id="108619"/>
    <lineage>
        <taxon>Bacteria</taxon>
        <taxon>Pseudomonadati</taxon>
        <taxon>Pseudomonadota</taxon>
        <taxon>Gammaproteobacteria</taxon>
        <taxon>Enterobacterales</taxon>
        <taxon>Enterobacteriaceae</taxon>
        <taxon>Salmonella</taxon>
    </lineage>
</organism>
<feature type="region of interest" description="Disordered" evidence="1">
    <location>
        <begin position="133"/>
        <end position="164"/>
    </location>
</feature>
<dbReference type="InterPro" id="IPR009752">
    <property type="entry name" value="Phage_Mu_GpJ"/>
</dbReference>